<name>A0A3B0W7W1_9ZZZZ</name>
<dbReference type="InterPro" id="IPR044524">
    <property type="entry name" value="Isoase_HisA-like"/>
</dbReference>
<evidence type="ECO:0000256" key="2">
    <source>
        <dbReference type="ARBA" id="ARBA00022605"/>
    </source>
</evidence>
<dbReference type="CDD" id="cd04723">
    <property type="entry name" value="HisA_HisF"/>
    <property type="match status" value="1"/>
</dbReference>
<dbReference type="PANTHER" id="PTHR43090:SF2">
    <property type="entry name" value="1-(5-PHOSPHORIBOSYL)-5-[(5-PHOSPHORIBOSYLAMINO)METHYLIDENEAMINO] IMIDAZOLE-4-CARBOXAMIDE ISOMERASE"/>
    <property type="match status" value="1"/>
</dbReference>
<dbReference type="GO" id="GO:0000162">
    <property type="term" value="P:L-tryptophan biosynthetic process"/>
    <property type="evidence" value="ECO:0007669"/>
    <property type="project" value="TreeGrafter"/>
</dbReference>
<dbReference type="InterPro" id="IPR011858">
    <property type="entry name" value="His6/HISN3"/>
</dbReference>
<dbReference type="SUPFAM" id="SSF51366">
    <property type="entry name" value="Ribulose-phoshate binding barrel"/>
    <property type="match status" value="1"/>
</dbReference>
<dbReference type="InterPro" id="IPR011060">
    <property type="entry name" value="RibuloseP-bd_barrel"/>
</dbReference>
<protein>
    <submittedName>
        <fullName evidence="6">Phosphoribosylformimino-5-aminoimidazole carboxamide ribotide isomerase</fullName>
        <ecNumber evidence="6">5.3.1.16</ecNumber>
    </submittedName>
</protein>
<dbReference type="GO" id="GO:0005737">
    <property type="term" value="C:cytoplasm"/>
    <property type="evidence" value="ECO:0007669"/>
    <property type="project" value="TreeGrafter"/>
</dbReference>
<dbReference type="GO" id="GO:0000105">
    <property type="term" value="P:L-histidine biosynthetic process"/>
    <property type="evidence" value="ECO:0007669"/>
    <property type="project" value="UniProtKB-KW"/>
</dbReference>
<evidence type="ECO:0000256" key="4">
    <source>
        <dbReference type="ARBA" id="ARBA00023235"/>
    </source>
</evidence>
<dbReference type="EC" id="5.3.1.16" evidence="6"/>
<evidence type="ECO:0000256" key="5">
    <source>
        <dbReference type="ARBA" id="ARBA00029440"/>
    </source>
</evidence>
<proteinExistence type="inferred from homology"/>
<dbReference type="AlphaFoldDB" id="A0A3B0W7W1"/>
<evidence type="ECO:0000313" key="6">
    <source>
        <dbReference type="EMBL" id="VAW40646.1"/>
    </source>
</evidence>
<dbReference type="PANTHER" id="PTHR43090">
    <property type="entry name" value="1-(5-PHOSPHORIBOSYL)-5-[(5-PHOSPHORIBOSYLAMINO)METHYLIDENEAMINO] IMIDAZOLE-4-CARBOXAMIDE ISOMERASE"/>
    <property type="match status" value="1"/>
</dbReference>
<dbReference type="InterPro" id="IPR006062">
    <property type="entry name" value="His_biosynth"/>
</dbReference>
<dbReference type="NCBIfam" id="TIGR02129">
    <property type="entry name" value="hisA_euk"/>
    <property type="match status" value="1"/>
</dbReference>
<keyword evidence="3" id="KW-0368">Histidine biosynthesis</keyword>
<dbReference type="Pfam" id="PF00977">
    <property type="entry name" value="His_biosynth"/>
    <property type="match status" value="1"/>
</dbReference>
<keyword evidence="2" id="KW-0028">Amino-acid biosynthesis</keyword>
<organism evidence="6">
    <name type="scientific">hydrothermal vent metagenome</name>
    <dbReference type="NCBI Taxonomy" id="652676"/>
    <lineage>
        <taxon>unclassified sequences</taxon>
        <taxon>metagenomes</taxon>
        <taxon>ecological metagenomes</taxon>
    </lineage>
</organism>
<evidence type="ECO:0000256" key="3">
    <source>
        <dbReference type="ARBA" id="ARBA00023102"/>
    </source>
</evidence>
<comment type="pathway">
    <text evidence="5">Amino-acid biosynthesis.</text>
</comment>
<dbReference type="EMBL" id="UOEY01000106">
    <property type="protein sequence ID" value="VAW40646.1"/>
    <property type="molecule type" value="Genomic_DNA"/>
</dbReference>
<comment type="similarity">
    <text evidence="1">Belongs to the HisA/HisF family.</text>
</comment>
<dbReference type="FunFam" id="3.20.20.70:FF:000110">
    <property type="entry name" value="1-(5-phosphoribosyl)-5-[(5-phosphoribosylamino)methylideneamino] imidazole-4-carboxamide isomerase, chloroplastic"/>
    <property type="match status" value="1"/>
</dbReference>
<dbReference type="Gene3D" id="3.20.20.70">
    <property type="entry name" value="Aldolase class I"/>
    <property type="match status" value="1"/>
</dbReference>
<dbReference type="GO" id="GO:0003949">
    <property type="term" value="F:1-(5-phosphoribosyl)-5-[(5-phosphoribosylamino)methylideneamino]imidazole-4-carboxamide isomerase activity"/>
    <property type="evidence" value="ECO:0007669"/>
    <property type="project" value="UniProtKB-EC"/>
</dbReference>
<reference evidence="6" key="1">
    <citation type="submission" date="2018-06" db="EMBL/GenBank/DDBJ databases">
        <authorList>
            <person name="Zhirakovskaya E."/>
        </authorList>
    </citation>
    <scope>NUCLEOTIDE SEQUENCE</scope>
</reference>
<accession>A0A3B0W7W1</accession>
<sequence>MRFRPCIDLHDGRVKQIVGSSLRDGQSGALQTNFSSETPPSHYVQIYRRDQLAGGHVIMLGPGNEAAAVEALQAWPGGMQVGGGITADNAPWWLEQGASHVIVTSYVFHDGRLNEERLRRLRDLIGRRHLVLDLSCRWRDDGYYVVTDRWQKFTRLRISGEVLAWLAGFCDEFLVHAVDVEGKRMGVDERLIRLLADHATIQTTYAGGVATMADLELVREAGQGRLDVTVGSALDFFGGTLAYRDVVAFCREQDGPRGR</sequence>
<evidence type="ECO:0000256" key="1">
    <source>
        <dbReference type="ARBA" id="ARBA00009667"/>
    </source>
</evidence>
<dbReference type="InterPro" id="IPR013785">
    <property type="entry name" value="Aldolase_TIM"/>
</dbReference>
<keyword evidence="4 6" id="KW-0413">Isomerase</keyword>
<gene>
    <name evidence="6" type="ORF">MNBD_DELTA04-10</name>
</gene>